<keyword evidence="1" id="KW-0812">Transmembrane</keyword>
<dbReference type="Proteomes" id="UP000195667">
    <property type="component" value="Unassembled WGS sequence"/>
</dbReference>
<reference evidence="4" key="1">
    <citation type="submission" date="2017-02" db="EMBL/GenBank/DDBJ databases">
        <authorList>
            <person name="Daims H."/>
        </authorList>
    </citation>
    <scope>NUCLEOTIDE SEQUENCE [LARGE SCALE GENOMIC DNA]</scope>
</reference>
<organism evidence="3 4">
    <name type="scientific">Crenothrix polyspora</name>
    <dbReference type="NCBI Taxonomy" id="360316"/>
    <lineage>
        <taxon>Bacteria</taxon>
        <taxon>Pseudomonadati</taxon>
        <taxon>Pseudomonadota</taxon>
        <taxon>Gammaproteobacteria</taxon>
        <taxon>Methylococcales</taxon>
        <taxon>Crenotrichaceae</taxon>
        <taxon>Crenothrix</taxon>
    </lineage>
</organism>
<dbReference type="Pfam" id="PF09835">
    <property type="entry name" value="DUF2062"/>
    <property type="match status" value="1"/>
</dbReference>
<evidence type="ECO:0000259" key="2">
    <source>
        <dbReference type="Pfam" id="PF09835"/>
    </source>
</evidence>
<protein>
    <recommendedName>
        <fullName evidence="2">DUF2062 domain-containing protein</fullName>
    </recommendedName>
</protein>
<feature type="transmembrane region" description="Helical" evidence="1">
    <location>
        <begin position="66"/>
        <end position="88"/>
    </location>
</feature>
<dbReference type="RefSeq" id="WP_087142040.1">
    <property type="nucleotide sequence ID" value="NZ_FUKI01000002.1"/>
</dbReference>
<keyword evidence="1" id="KW-0472">Membrane</keyword>
<dbReference type="EMBL" id="FUKI01000002">
    <property type="protein sequence ID" value="SJM89225.1"/>
    <property type="molecule type" value="Genomic_DNA"/>
</dbReference>
<sequence>MAKELIQKILNRFVPDPEFIKHHKSLQFLGDKLHDPNLWHLTRRSISVAFAVGLFCAWIPTPTQMAFAAMAAIYFRANLPISVVLVWITNPVTMPPLFYFAYRVGLSFMNIESANAAFQFTVEGIWSGLGDVWQPFLVGCLILGITCSTAGYYGIRYFWAYDIKKKWAARQLKRAAKV</sequence>
<feature type="transmembrane region" description="Helical" evidence="1">
    <location>
        <begin position="132"/>
        <end position="155"/>
    </location>
</feature>
<dbReference type="PANTHER" id="PTHR40547">
    <property type="entry name" value="SLL0298 PROTEIN"/>
    <property type="match status" value="1"/>
</dbReference>
<dbReference type="InterPro" id="IPR018639">
    <property type="entry name" value="DUF2062"/>
</dbReference>
<evidence type="ECO:0000313" key="3">
    <source>
        <dbReference type="EMBL" id="SJM89225.1"/>
    </source>
</evidence>
<accession>A0A1R4GZ33</accession>
<keyword evidence="4" id="KW-1185">Reference proteome</keyword>
<name>A0A1R4GZ33_9GAMM</name>
<feature type="domain" description="DUF2062" evidence="2">
    <location>
        <begin position="27"/>
        <end position="167"/>
    </location>
</feature>
<evidence type="ECO:0000256" key="1">
    <source>
        <dbReference type="SAM" id="Phobius"/>
    </source>
</evidence>
<dbReference type="OrthoDB" id="9786029at2"/>
<gene>
    <name evidence="3" type="ORF">CRENPOLYSF1_100082</name>
</gene>
<keyword evidence="1" id="KW-1133">Transmembrane helix</keyword>
<feature type="transmembrane region" description="Helical" evidence="1">
    <location>
        <begin position="41"/>
        <end position="60"/>
    </location>
</feature>
<feature type="transmembrane region" description="Helical" evidence="1">
    <location>
        <begin position="100"/>
        <end position="120"/>
    </location>
</feature>
<proteinExistence type="predicted"/>
<dbReference type="PANTHER" id="PTHR40547:SF1">
    <property type="entry name" value="SLL0298 PROTEIN"/>
    <property type="match status" value="1"/>
</dbReference>
<evidence type="ECO:0000313" key="4">
    <source>
        <dbReference type="Proteomes" id="UP000195667"/>
    </source>
</evidence>
<dbReference type="AlphaFoldDB" id="A0A1R4GZ33"/>